<evidence type="ECO:0000313" key="8">
    <source>
        <dbReference type="Proteomes" id="UP000308705"/>
    </source>
</evidence>
<comment type="similarity">
    <text evidence="1">Belongs to the sigma-70 factor family. ECF subfamily.</text>
</comment>
<dbReference type="AlphaFoldDB" id="A0A4U3M9J9"/>
<evidence type="ECO:0000256" key="4">
    <source>
        <dbReference type="ARBA" id="ARBA00023125"/>
    </source>
</evidence>
<keyword evidence="8" id="KW-1185">Reference proteome</keyword>
<sequence>MDVADLVKGAAGGDEAAWNALVARFTGLLWAVTAGFGLGDDDRRDVVQEAWLRLAERLDRIEQPDKVGGWLATTARREALRLAKAAGRVTPAGDDFLADVRSPDRTPEQVLLDAEQAMLDAARATRLLAAFEQLGQRCRDLLRILSATPPPSYLEIAATLDMPVGSIGPTRARCLKTLRAKLGGPD</sequence>
<comment type="caution">
    <text evidence="7">The sequence shown here is derived from an EMBL/GenBank/DDBJ whole genome shotgun (WGS) entry which is preliminary data.</text>
</comment>
<keyword evidence="3" id="KW-0731">Sigma factor</keyword>
<dbReference type="PANTHER" id="PTHR43133">
    <property type="entry name" value="RNA POLYMERASE ECF-TYPE SIGMA FACTO"/>
    <property type="match status" value="1"/>
</dbReference>
<dbReference type="Gene3D" id="1.10.10.10">
    <property type="entry name" value="Winged helix-like DNA-binding domain superfamily/Winged helix DNA-binding domain"/>
    <property type="match status" value="1"/>
</dbReference>
<dbReference type="GO" id="GO:0006352">
    <property type="term" value="P:DNA-templated transcription initiation"/>
    <property type="evidence" value="ECO:0007669"/>
    <property type="project" value="InterPro"/>
</dbReference>
<name>A0A4U3M9J9_9ACTN</name>
<dbReference type="GO" id="GO:0016987">
    <property type="term" value="F:sigma factor activity"/>
    <property type="evidence" value="ECO:0007669"/>
    <property type="project" value="UniProtKB-KW"/>
</dbReference>
<organism evidence="7 8">
    <name type="scientific">Herbidospora galbida</name>
    <dbReference type="NCBI Taxonomy" id="2575442"/>
    <lineage>
        <taxon>Bacteria</taxon>
        <taxon>Bacillati</taxon>
        <taxon>Actinomycetota</taxon>
        <taxon>Actinomycetes</taxon>
        <taxon>Streptosporangiales</taxon>
        <taxon>Streptosporangiaceae</taxon>
        <taxon>Herbidospora</taxon>
    </lineage>
</organism>
<keyword evidence="4" id="KW-0238">DNA-binding</keyword>
<dbReference type="NCBIfam" id="TIGR02937">
    <property type="entry name" value="sigma70-ECF"/>
    <property type="match status" value="1"/>
</dbReference>
<dbReference type="RefSeq" id="WP_137249381.1">
    <property type="nucleotide sequence ID" value="NZ_SZQA01000025.1"/>
</dbReference>
<dbReference type="InterPro" id="IPR014284">
    <property type="entry name" value="RNA_pol_sigma-70_dom"/>
</dbReference>
<dbReference type="GO" id="GO:0003677">
    <property type="term" value="F:DNA binding"/>
    <property type="evidence" value="ECO:0007669"/>
    <property type="project" value="UniProtKB-KW"/>
</dbReference>
<evidence type="ECO:0000256" key="1">
    <source>
        <dbReference type="ARBA" id="ARBA00010641"/>
    </source>
</evidence>
<gene>
    <name evidence="7" type="ORF">FDA94_24290</name>
</gene>
<evidence type="ECO:0000313" key="7">
    <source>
        <dbReference type="EMBL" id="TKK85758.1"/>
    </source>
</evidence>
<dbReference type="Gene3D" id="1.10.1740.10">
    <property type="match status" value="1"/>
</dbReference>
<evidence type="ECO:0000256" key="5">
    <source>
        <dbReference type="ARBA" id="ARBA00023163"/>
    </source>
</evidence>
<keyword evidence="5" id="KW-0804">Transcription</keyword>
<dbReference type="EMBL" id="SZQA01000025">
    <property type="protein sequence ID" value="TKK85758.1"/>
    <property type="molecule type" value="Genomic_DNA"/>
</dbReference>
<accession>A0A4U3M9J9</accession>
<dbReference type="SUPFAM" id="SSF88946">
    <property type="entry name" value="Sigma2 domain of RNA polymerase sigma factors"/>
    <property type="match status" value="1"/>
</dbReference>
<dbReference type="InterPro" id="IPR007627">
    <property type="entry name" value="RNA_pol_sigma70_r2"/>
</dbReference>
<evidence type="ECO:0000259" key="6">
    <source>
        <dbReference type="Pfam" id="PF04542"/>
    </source>
</evidence>
<dbReference type="InterPro" id="IPR036388">
    <property type="entry name" value="WH-like_DNA-bd_sf"/>
</dbReference>
<dbReference type="Proteomes" id="UP000308705">
    <property type="component" value="Unassembled WGS sequence"/>
</dbReference>
<dbReference type="InterPro" id="IPR039425">
    <property type="entry name" value="RNA_pol_sigma-70-like"/>
</dbReference>
<dbReference type="Pfam" id="PF04542">
    <property type="entry name" value="Sigma70_r2"/>
    <property type="match status" value="1"/>
</dbReference>
<dbReference type="SUPFAM" id="SSF88659">
    <property type="entry name" value="Sigma3 and sigma4 domains of RNA polymerase sigma factors"/>
    <property type="match status" value="1"/>
</dbReference>
<keyword evidence="2" id="KW-0805">Transcription regulation</keyword>
<dbReference type="InterPro" id="IPR013325">
    <property type="entry name" value="RNA_pol_sigma_r2"/>
</dbReference>
<dbReference type="PANTHER" id="PTHR43133:SF8">
    <property type="entry name" value="RNA POLYMERASE SIGMA FACTOR HI_1459-RELATED"/>
    <property type="match status" value="1"/>
</dbReference>
<protein>
    <submittedName>
        <fullName evidence="7">Sigma-70 family RNA polymerase sigma factor</fullName>
    </submittedName>
</protein>
<evidence type="ECO:0000256" key="2">
    <source>
        <dbReference type="ARBA" id="ARBA00023015"/>
    </source>
</evidence>
<evidence type="ECO:0000256" key="3">
    <source>
        <dbReference type="ARBA" id="ARBA00023082"/>
    </source>
</evidence>
<dbReference type="InterPro" id="IPR013324">
    <property type="entry name" value="RNA_pol_sigma_r3/r4-like"/>
</dbReference>
<feature type="domain" description="RNA polymerase sigma-70 region 2" evidence="6">
    <location>
        <begin position="21"/>
        <end position="88"/>
    </location>
</feature>
<dbReference type="OrthoDB" id="265863at2"/>
<reference evidence="7 8" key="1">
    <citation type="submission" date="2019-04" db="EMBL/GenBank/DDBJ databases">
        <title>Herbidospora sp. NEAU-GS14.nov., a novel actinomycete isolated from soil.</title>
        <authorList>
            <person name="Han L."/>
        </authorList>
    </citation>
    <scope>NUCLEOTIDE SEQUENCE [LARGE SCALE GENOMIC DNA]</scope>
    <source>
        <strain evidence="7 8">NEAU-GS14</strain>
    </source>
</reference>
<proteinExistence type="inferred from homology"/>